<evidence type="ECO:0000256" key="1">
    <source>
        <dbReference type="SAM" id="Phobius"/>
    </source>
</evidence>
<dbReference type="RefSeq" id="WP_167928834.1">
    <property type="nucleotide sequence ID" value="NZ_JAATVY010000040.1"/>
</dbReference>
<organism evidence="2 3">
    <name type="scientific">Planosporangium thailandense</name>
    <dbReference type="NCBI Taxonomy" id="765197"/>
    <lineage>
        <taxon>Bacteria</taxon>
        <taxon>Bacillati</taxon>
        <taxon>Actinomycetota</taxon>
        <taxon>Actinomycetes</taxon>
        <taxon>Micromonosporales</taxon>
        <taxon>Micromonosporaceae</taxon>
        <taxon>Planosporangium</taxon>
    </lineage>
</organism>
<keyword evidence="3" id="KW-1185">Reference proteome</keyword>
<keyword evidence="1" id="KW-1133">Transmembrane helix</keyword>
<protein>
    <submittedName>
        <fullName evidence="2">Uncharacterized protein</fullName>
    </submittedName>
</protein>
<reference evidence="2 3" key="1">
    <citation type="submission" date="2020-03" db="EMBL/GenBank/DDBJ databases">
        <title>WGS of the type strain of Planosporangium spp.</title>
        <authorList>
            <person name="Thawai C."/>
        </authorList>
    </citation>
    <scope>NUCLEOTIDE SEQUENCE [LARGE SCALE GENOMIC DNA]</scope>
    <source>
        <strain evidence="2 3">TBRC 5610</strain>
    </source>
</reference>
<evidence type="ECO:0000313" key="2">
    <source>
        <dbReference type="EMBL" id="NJC73930.1"/>
    </source>
</evidence>
<keyword evidence="1" id="KW-0812">Transmembrane</keyword>
<feature type="transmembrane region" description="Helical" evidence="1">
    <location>
        <begin position="174"/>
        <end position="191"/>
    </location>
</feature>
<proteinExistence type="predicted"/>
<dbReference type="Proteomes" id="UP000722989">
    <property type="component" value="Unassembled WGS sequence"/>
</dbReference>
<feature type="transmembrane region" description="Helical" evidence="1">
    <location>
        <begin position="106"/>
        <end position="124"/>
    </location>
</feature>
<accession>A0ABX0Y8U1</accession>
<name>A0ABX0Y8U1_9ACTN</name>
<feature type="transmembrane region" description="Helical" evidence="1">
    <location>
        <begin position="76"/>
        <end position="94"/>
    </location>
</feature>
<dbReference type="EMBL" id="JAATVY010000040">
    <property type="protein sequence ID" value="NJC73930.1"/>
    <property type="molecule type" value="Genomic_DNA"/>
</dbReference>
<comment type="caution">
    <text evidence="2">The sequence shown here is derived from an EMBL/GenBank/DDBJ whole genome shotgun (WGS) entry which is preliminary data.</text>
</comment>
<keyword evidence="1" id="KW-0472">Membrane</keyword>
<feature type="transmembrane region" description="Helical" evidence="1">
    <location>
        <begin position="144"/>
        <end position="167"/>
    </location>
</feature>
<feature type="transmembrane region" description="Helical" evidence="1">
    <location>
        <begin position="36"/>
        <end position="56"/>
    </location>
</feature>
<gene>
    <name evidence="2" type="ORF">HC031_30080</name>
</gene>
<feature type="transmembrane region" description="Helical" evidence="1">
    <location>
        <begin position="197"/>
        <end position="213"/>
    </location>
</feature>
<evidence type="ECO:0000313" key="3">
    <source>
        <dbReference type="Proteomes" id="UP000722989"/>
    </source>
</evidence>
<sequence>MSNVQTAQAHSATDLSATDISATNLSATGVGARRPALLLAGPVAVVSIGLVFASAARTGGDAVTMATNGLGIASSVAALAALIAMVVGLAGLPAQAPALRHGFGRFAWVVAELGTVLAAGGYWSSVFVQPGLAHVAPGAVRDGITSVTAGFVVSYMVMGLGWALVAIALLRARLIGASGWFLILASLVAISPAPFRYLPLAVAVTVACGLRLGRRRV</sequence>